<protein>
    <submittedName>
        <fullName evidence="1">Acylneuraminate cytidylyltransferase family protein</fullName>
        <ecNumber evidence="1">2.7.7.-</ecNumber>
    </submittedName>
</protein>
<dbReference type="RefSeq" id="WP_308356774.1">
    <property type="nucleotide sequence ID" value="NZ_CP129970.2"/>
</dbReference>
<dbReference type="InterPro" id="IPR050793">
    <property type="entry name" value="CMP-NeuNAc_synthase"/>
</dbReference>
<dbReference type="EC" id="2.7.7.-" evidence="1"/>
<gene>
    <name evidence="1" type="ORF">QYS48_18685</name>
</gene>
<keyword evidence="2" id="KW-1185">Reference proteome</keyword>
<dbReference type="Pfam" id="PF02348">
    <property type="entry name" value="CTP_transf_3"/>
    <property type="match status" value="1"/>
</dbReference>
<name>A0AA49JAS8_9BACT</name>
<dbReference type="InterPro" id="IPR029044">
    <property type="entry name" value="Nucleotide-diphossugar_trans"/>
</dbReference>
<dbReference type="Proteomes" id="UP001244443">
    <property type="component" value="Chromosome"/>
</dbReference>
<evidence type="ECO:0000313" key="1">
    <source>
        <dbReference type="EMBL" id="WKK84208.2"/>
    </source>
</evidence>
<dbReference type="Gene3D" id="3.90.550.10">
    <property type="entry name" value="Spore Coat Polysaccharide Biosynthesis Protein SpsA, Chain A"/>
    <property type="match status" value="1"/>
</dbReference>
<accession>A0AA49JAS8</accession>
<dbReference type="AlphaFoldDB" id="A0AA49JAS8"/>
<keyword evidence="1" id="KW-0548">Nucleotidyltransferase</keyword>
<dbReference type="GO" id="GO:0008781">
    <property type="term" value="F:N-acylneuraminate cytidylyltransferase activity"/>
    <property type="evidence" value="ECO:0007669"/>
    <property type="project" value="TreeGrafter"/>
</dbReference>
<dbReference type="CDD" id="cd02513">
    <property type="entry name" value="CMP-NeuAc_Synthase"/>
    <property type="match status" value="1"/>
</dbReference>
<sequence>MKPLVVIPARGGSKGVPRKNIKELGGKPLIYYTIEAAREVFEDKYIMVSTDDEEIKEVVERTGLKVPFLRPRELATDEAGTQEVLLHSIKFSEENGYYPDTLILLQPTSPFRTGEHIKEALYLYHNELDMVVSVKETKSNPYYVLFEENEEGYLRKSKEGDFTRRQDIPKVWEINGAIYIINMASLNTKVLTQLKRLKKYPMNDIASIDIDSELDFKFAKLIQKQLRIA</sequence>
<dbReference type="EMBL" id="CP129970">
    <property type="protein sequence ID" value="WKK84208.2"/>
    <property type="molecule type" value="Genomic_DNA"/>
</dbReference>
<keyword evidence="1" id="KW-0808">Transferase</keyword>
<dbReference type="InterPro" id="IPR003329">
    <property type="entry name" value="Cytidylyl_trans"/>
</dbReference>
<dbReference type="PANTHER" id="PTHR21485:SF6">
    <property type="entry name" value="N-ACYLNEURAMINATE CYTIDYLYLTRANSFERASE-RELATED"/>
    <property type="match status" value="1"/>
</dbReference>
<dbReference type="PANTHER" id="PTHR21485">
    <property type="entry name" value="HAD SUPERFAMILY MEMBERS CMAS AND KDSC"/>
    <property type="match status" value="1"/>
</dbReference>
<reference evidence="1" key="1">
    <citation type="submission" date="2023-08" db="EMBL/GenBank/DDBJ databases">
        <title>Comparative genomics and taxonomic characterization of three novel marine species of genus Marivirga.</title>
        <authorList>
            <person name="Muhammad N."/>
            <person name="Kim S.-G."/>
        </authorList>
    </citation>
    <scope>NUCLEOTIDE SEQUENCE [LARGE SCALE GENOMIC DNA]</scope>
    <source>
        <strain evidence="1">ABR2-2</strain>
    </source>
</reference>
<proteinExistence type="predicted"/>
<organism evidence="1 2">
    <name type="scientific">Marivirga arenosa</name>
    <dbReference type="NCBI Taxonomy" id="3059076"/>
    <lineage>
        <taxon>Bacteria</taxon>
        <taxon>Pseudomonadati</taxon>
        <taxon>Bacteroidota</taxon>
        <taxon>Cytophagia</taxon>
        <taxon>Cytophagales</taxon>
        <taxon>Marivirgaceae</taxon>
        <taxon>Marivirga</taxon>
    </lineage>
</organism>
<evidence type="ECO:0000313" key="2">
    <source>
        <dbReference type="Proteomes" id="UP001244443"/>
    </source>
</evidence>
<dbReference type="SUPFAM" id="SSF53448">
    <property type="entry name" value="Nucleotide-diphospho-sugar transferases"/>
    <property type="match status" value="1"/>
</dbReference>